<sequence>MQRRTVTIKWDQLDDFIDEDDEFFESTNRLSAVVPLDMPLSEFDYDENDQDFDGSNVSLSNKLSSINSVKENQNFMVNSQYDMWMVAPGSITDRRRRLLEDMGLNNDKDFTRLTTNKFNKAYTKRLVSTKPVITSLDTKIADEKPNVVSNVKKSSPPLEESKHVEQKQHESLPSAVTQPQPPPQSQAPAKLHSQAHHSQPQPEPQPPQPRPAPQAHVQTQAQASSLPVLLIRSRSDGDIDTSSFNTKQRKEELIGSISKQRLTRTSSELVTPSVGLPCQYANVVRVFTPGRTKKSSVAKAKNKDNTNSATTNTQLDSFFLIKNLDTGKEFVVKETNEEGWNKVSDLQTGKQLTMDEFEKTVGHSPMVKELMRRTSRKKNGNVTGKLASTNSLISKSFRNSKKKGAAILKTIKSSVKGSKVEKEKDDNVASKTTTTTTNNTSSSSSKTSGEQKTSGQPKTSGEQQKTSGEQQKTSGELKTSREQQKTSGELQKTSGDQQQKTTVEHEKTGGGQPKPSGEQKTGGGQKKCTCVEQKASTDKNSNSEWVKARAHGKPVKEFSALHLCQEIQLAHDGSIWTMRFSSDGQYLATAGEDTVINIWEVQECDVMSMRLEDVDKGSITPDNRPPLPDSSPMPADKKKKSKNSKKKGVPDYAKVPETMFGLSDIPICTLEGHKDDVLDLSWSKSQLLLSSSMDKTVRLWDMATKKCLKQFTHSDYVTCIHFNPADDNYFISGSLDTKVRMWSIPSRKVVDWSDVHDMITAVCYYPDGQGAVVGLHNGDCKAYCTADCKLEQKDQIELHTKAKADPKKITGFQFSPSNPSEILVTSADSRIRILEGSHVVNKLIGYRNTSSQFLAQYSSDGKYIICASEDSQVFIWKHEKPKSSGGAKSKYVTTTSYEHFPCTEVTVVVPWSGSSKLQRLDNEPQSTRHSKRSAPDPQKSEDNVQAKKSSQLPPVPKNSTEKGSNSTVDNSEQPSRNESSIGVSDSGDTSSRLDGGNNNTAQSTAWGLVIVTAGVGGEIKVYQNVGLPVKVGTNLF</sequence>
<feature type="compositionally biased region" description="Basic and acidic residues" evidence="4">
    <location>
        <begin position="418"/>
        <end position="428"/>
    </location>
</feature>
<feature type="compositionally biased region" description="Low complexity" evidence="4">
    <location>
        <begin position="430"/>
        <end position="448"/>
    </location>
</feature>
<evidence type="ECO:0000313" key="6">
    <source>
        <dbReference type="Proteomes" id="UP000235145"/>
    </source>
</evidence>
<feature type="compositionally biased region" description="Polar residues" evidence="4">
    <location>
        <begin position="485"/>
        <end position="501"/>
    </location>
</feature>
<dbReference type="InterPro" id="IPR015943">
    <property type="entry name" value="WD40/YVTN_repeat-like_dom_sf"/>
</dbReference>
<feature type="region of interest" description="Disordered" evidence="4">
    <location>
        <begin position="415"/>
        <end position="527"/>
    </location>
</feature>
<feature type="repeat" description="WD" evidence="3">
    <location>
        <begin position="568"/>
        <end position="609"/>
    </location>
</feature>
<keyword evidence="6" id="KW-1185">Reference proteome</keyword>
<dbReference type="Gene3D" id="2.130.10.10">
    <property type="entry name" value="YVTN repeat-like/Quinoprotein amine dehydrogenase"/>
    <property type="match status" value="1"/>
</dbReference>
<feature type="repeat" description="WD" evidence="3">
    <location>
        <begin position="710"/>
        <end position="752"/>
    </location>
</feature>
<feature type="compositionally biased region" description="Basic residues" evidence="4">
    <location>
        <begin position="637"/>
        <end position="647"/>
    </location>
</feature>
<proteinExistence type="predicted"/>
<feature type="repeat" description="WD" evidence="3">
    <location>
        <begin position="670"/>
        <end position="710"/>
    </location>
</feature>
<feature type="compositionally biased region" description="Basic and acidic residues" evidence="4">
    <location>
        <begin position="159"/>
        <end position="170"/>
    </location>
</feature>
<dbReference type="InterPro" id="IPR040324">
    <property type="entry name" value="WDR44/Dgr2"/>
</dbReference>
<evidence type="ECO:0000256" key="3">
    <source>
        <dbReference type="PROSITE-ProRule" id="PRU00221"/>
    </source>
</evidence>
<dbReference type="Pfam" id="PF00400">
    <property type="entry name" value="WD40"/>
    <property type="match status" value="4"/>
</dbReference>
<dbReference type="SMART" id="SM00320">
    <property type="entry name" value="WD40"/>
    <property type="match status" value="7"/>
</dbReference>
<evidence type="ECO:0008006" key="7">
    <source>
        <dbReference type="Google" id="ProtNLM"/>
    </source>
</evidence>
<dbReference type="PRINTS" id="PR00320">
    <property type="entry name" value="GPROTEINBRPT"/>
</dbReference>
<feature type="region of interest" description="Disordered" evidence="4">
    <location>
        <begin position="147"/>
        <end position="227"/>
    </location>
</feature>
<evidence type="ECO:0000313" key="5">
    <source>
        <dbReference type="EMBL" id="KAJ0203213.1"/>
    </source>
</evidence>
<evidence type="ECO:0000256" key="4">
    <source>
        <dbReference type="SAM" id="MobiDB-lite"/>
    </source>
</evidence>
<evidence type="ECO:0000256" key="2">
    <source>
        <dbReference type="ARBA" id="ARBA00022737"/>
    </source>
</evidence>
<feature type="region of interest" description="Disordered" evidence="4">
    <location>
        <begin position="917"/>
        <end position="1001"/>
    </location>
</feature>
<dbReference type="InterPro" id="IPR001680">
    <property type="entry name" value="WD40_rpt"/>
</dbReference>
<dbReference type="PROSITE" id="PS50294">
    <property type="entry name" value="WD_REPEATS_REGION"/>
    <property type="match status" value="3"/>
</dbReference>
<comment type="caution">
    <text evidence="5">The sequence shown here is derived from an EMBL/GenBank/DDBJ whole genome shotgun (WGS) entry which is preliminary data.</text>
</comment>
<dbReference type="AlphaFoldDB" id="A0A9R1VED4"/>
<dbReference type="InterPro" id="IPR036322">
    <property type="entry name" value="WD40_repeat_dom_sf"/>
</dbReference>
<protein>
    <recommendedName>
        <fullName evidence="7">Anaphase-promoting complex subunit 4 WD40 domain-containing protein</fullName>
    </recommendedName>
</protein>
<keyword evidence="1 3" id="KW-0853">WD repeat</keyword>
<name>A0A9R1VED4_LACSA</name>
<dbReference type="SUPFAM" id="SSF50978">
    <property type="entry name" value="WD40 repeat-like"/>
    <property type="match status" value="1"/>
</dbReference>
<dbReference type="Gramene" id="rna-gnl|WGS:NBSK|LSAT_5X154281_mrna">
    <property type="protein sequence ID" value="cds-PLY68043.1"/>
    <property type="gene ID" value="gene-LSAT_5X154281"/>
</dbReference>
<dbReference type="EMBL" id="NBSK02000005">
    <property type="protein sequence ID" value="KAJ0203213.1"/>
    <property type="molecule type" value="Genomic_DNA"/>
</dbReference>
<feature type="compositionally biased region" description="Polar residues" evidence="4">
    <location>
        <begin position="450"/>
        <end position="477"/>
    </location>
</feature>
<dbReference type="PANTHER" id="PTHR14221">
    <property type="entry name" value="WD REPEAT DOMAIN 44"/>
    <property type="match status" value="1"/>
</dbReference>
<feature type="compositionally biased region" description="Polar residues" evidence="4">
    <location>
        <begin position="917"/>
        <end position="927"/>
    </location>
</feature>
<feature type="compositionally biased region" description="Pro residues" evidence="4">
    <location>
        <begin position="201"/>
        <end position="212"/>
    </location>
</feature>
<keyword evidence="2" id="KW-0677">Repeat</keyword>
<feature type="compositionally biased region" description="Polar residues" evidence="4">
    <location>
        <begin position="946"/>
        <end position="1001"/>
    </location>
</feature>
<feature type="region of interest" description="Disordered" evidence="4">
    <location>
        <begin position="615"/>
        <end position="651"/>
    </location>
</feature>
<dbReference type="PROSITE" id="PS00678">
    <property type="entry name" value="WD_REPEATS_1"/>
    <property type="match status" value="2"/>
</dbReference>
<dbReference type="PANTHER" id="PTHR14221:SF41">
    <property type="entry name" value="TRANSDUCIN_WD40 REPEAT-LIKE SUPERFAMILY PROTEIN"/>
    <property type="match status" value="1"/>
</dbReference>
<dbReference type="Proteomes" id="UP000235145">
    <property type="component" value="Unassembled WGS sequence"/>
</dbReference>
<evidence type="ECO:0000256" key="1">
    <source>
        <dbReference type="ARBA" id="ARBA00022574"/>
    </source>
</evidence>
<dbReference type="InterPro" id="IPR020472">
    <property type="entry name" value="WD40_PAC1"/>
</dbReference>
<dbReference type="PROSITE" id="PS50082">
    <property type="entry name" value="WD_REPEATS_2"/>
    <property type="match status" value="3"/>
</dbReference>
<accession>A0A9R1VED4</accession>
<reference evidence="5 6" key="1">
    <citation type="journal article" date="2017" name="Nat. Commun.">
        <title>Genome assembly with in vitro proximity ligation data and whole-genome triplication in lettuce.</title>
        <authorList>
            <person name="Reyes-Chin-Wo S."/>
            <person name="Wang Z."/>
            <person name="Yang X."/>
            <person name="Kozik A."/>
            <person name="Arikit S."/>
            <person name="Song C."/>
            <person name="Xia L."/>
            <person name="Froenicke L."/>
            <person name="Lavelle D.O."/>
            <person name="Truco M.J."/>
            <person name="Xia R."/>
            <person name="Zhu S."/>
            <person name="Xu C."/>
            <person name="Xu H."/>
            <person name="Xu X."/>
            <person name="Cox K."/>
            <person name="Korf I."/>
            <person name="Meyers B.C."/>
            <person name="Michelmore R.W."/>
        </authorList>
    </citation>
    <scope>NUCLEOTIDE SEQUENCE [LARGE SCALE GENOMIC DNA]</scope>
    <source>
        <strain evidence="6">cv. Salinas</strain>
        <tissue evidence="5">Seedlings</tissue>
    </source>
</reference>
<dbReference type="InterPro" id="IPR019775">
    <property type="entry name" value="WD40_repeat_CS"/>
</dbReference>
<gene>
    <name evidence="5" type="ORF">LSAT_V11C500285200</name>
</gene>
<organism evidence="5 6">
    <name type="scientific">Lactuca sativa</name>
    <name type="common">Garden lettuce</name>
    <dbReference type="NCBI Taxonomy" id="4236"/>
    <lineage>
        <taxon>Eukaryota</taxon>
        <taxon>Viridiplantae</taxon>
        <taxon>Streptophyta</taxon>
        <taxon>Embryophyta</taxon>
        <taxon>Tracheophyta</taxon>
        <taxon>Spermatophyta</taxon>
        <taxon>Magnoliopsida</taxon>
        <taxon>eudicotyledons</taxon>
        <taxon>Gunneridae</taxon>
        <taxon>Pentapetalae</taxon>
        <taxon>asterids</taxon>
        <taxon>campanulids</taxon>
        <taxon>Asterales</taxon>
        <taxon>Asteraceae</taxon>
        <taxon>Cichorioideae</taxon>
        <taxon>Cichorieae</taxon>
        <taxon>Lactucinae</taxon>
        <taxon>Lactuca</taxon>
    </lineage>
</organism>